<accession>A0A1G6RL33</accession>
<feature type="chain" id="PRO_5011494760" evidence="1">
    <location>
        <begin position="21"/>
        <end position="690"/>
    </location>
</feature>
<dbReference type="OrthoDB" id="9779211at2"/>
<dbReference type="Proteomes" id="UP000198757">
    <property type="component" value="Unassembled WGS sequence"/>
</dbReference>
<protein>
    <submittedName>
        <fullName evidence="2">Melibiase</fullName>
    </submittedName>
</protein>
<keyword evidence="1" id="KW-0732">Signal</keyword>
<dbReference type="InterPro" id="IPR017853">
    <property type="entry name" value="GH"/>
</dbReference>
<feature type="signal peptide" evidence="1">
    <location>
        <begin position="1"/>
        <end position="20"/>
    </location>
</feature>
<evidence type="ECO:0000313" key="3">
    <source>
        <dbReference type="Proteomes" id="UP000198757"/>
    </source>
</evidence>
<dbReference type="STRING" id="1285928.SAMN04487894_105321"/>
<dbReference type="AlphaFoldDB" id="A0A1G6RL33"/>
<dbReference type="EMBL" id="FMZO01000005">
    <property type="protein sequence ID" value="SDD05342.1"/>
    <property type="molecule type" value="Genomic_DNA"/>
</dbReference>
<dbReference type="InterPro" id="IPR013785">
    <property type="entry name" value="Aldolase_TIM"/>
</dbReference>
<reference evidence="3" key="1">
    <citation type="submission" date="2016-10" db="EMBL/GenBank/DDBJ databases">
        <authorList>
            <person name="Varghese N."/>
            <person name="Submissions S."/>
        </authorList>
    </citation>
    <scope>NUCLEOTIDE SEQUENCE [LARGE SCALE GENOMIC DNA]</scope>
    <source>
        <strain evidence="3">DSM 25811 / CCM 8410 / LMG 26954 / E90</strain>
    </source>
</reference>
<evidence type="ECO:0000313" key="2">
    <source>
        <dbReference type="EMBL" id="SDD05342.1"/>
    </source>
</evidence>
<proteinExistence type="predicted"/>
<name>A0A1G6RL33_NIADE</name>
<keyword evidence="3" id="KW-1185">Reference proteome</keyword>
<gene>
    <name evidence="2" type="ORF">SAMN04487894_105321</name>
</gene>
<dbReference type="SUPFAM" id="SSF51445">
    <property type="entry name" value="(Trans)glycosidases"/>
    <property type="match status" value="1"/>
</dbReference>
<dbReference type="Gene3D" id="3.20.20.70">
    <property type="entry name" value="Aldolase class I"/>
    <property type="match status" value="1"/>
</dbReference>
<evidence type="ECO:0000256" key="1">
    <source>
        <dbReference type="SAM" id="SignalP"/>
    </source>
</evidence>
<organism evidence="2 3">
    <name type="scientific">Niabella drilacis (strain DSM 25811 / CCM 8410 / CCUG 62505 / LMG 26954 / E90)</name>
    <dbReference type="NCBI Taxonomy" id="1285928"/>
    <lineage>
        <taxon>Bacteria</taxon>
        <taxon>Pseudomonadati</taxon>
        <taxon>Bacteroidota</taxon>
        <taxon>Chitinophagia</taxon>
        <taxon>Chitinophagales</taxon>
        <taxon>Chitinophagaceae</taxon>
        <taxon>Niabella</taxon>
    </lineage>
</organism>
<dbReference type="RefSeq" id="WP_143019751.1">
    <property type="nucleotide sequence ID" value="NZ_FMZO01000005.1"/>
</dbReference>
<sequence length="690" mass="78458">MKRSIAVLLLFFLSVGVGQAALVKDSVYRLQQARVTLKRGNIIVSTGRVERTWRWSGTGWQTVGLRSLSSGREYAKPVAAAKCDWNLPGAITDSSKGELLDIAVSESDDEGFSSRHLQVISTIKYPDGKLMLQHIIWVYPNATGIRTQLRVKALDGFNTAKIKDDEGRINYYGNMMTTPGPRCEYLPLGLKEENQRRYWGYYNNPGGRHDPSRLMLEEKVVTGYPVFQTEDNNWASGLSVEYNTGRQGVCVVKESPKCVNQPAHYTGSFYSGPDGVRVTGWGLAAKEIITDCFRDCWATWTILWDGGNDGMQMALKRFDRARYPVFPERDLFILSNTWGPANPGGAQFTDESFLKKEIPALANIGIDVMQIDDGWQKNGGSSAARDFSPRYRNGWKDLKQLADQYKLRFGLWVTAQYVTVEELKKNIDALGFISWKVDFDHLASRKDYEDRISKYRAAMKYAPMKNQFTLCPEYDDPRYGWYYCKEYGSIYFQNIQEGLPEHLAMVPYQVLMQHWLMSKYFNSNKLQVMLQNPKRVNPALSDAPEHSHSYCFAMGLPFVPCFFQSGQYLDPEGTAELKAFIAVFKKHQEKIFTAYTFPVGDQPDNRTWSGFQMVSESGIKDNYLLLFREIHNKEPVKKIKLKFLAGKTIRVTDVKTGAVTTKKADKEGGLSFTISRPADFLFLKYDVAGI</sequence>